<dbReference type="SMART" id="SM00347">
    <property type="entry name" value="HTH_MARR"/>
    <property type="match status" value="1"/>
</dbReference>
<dbReference type="InterPro" id="IPR036390">
    <property type="entry name" value="WH_DNA-bd_sf"/>
</dbReference>
<organism evidence="3 4">
    <name type="scientific">Qipengyuania pelagi</name>
    <dbReference type="NCBI Taxonomy" id="994320"/>
    <lineage>
        <taxon>Bacteria</taxon>
        <taxon>Pseudomonadati</taxon>
        <taxon>Pseudomonadota</taxon>
        <taxon>Alphaproteobacteria</taxon>
        <taxon>Sphingomonadales</taxon>
        <taxon>Erythrobacteraceae</taxon>
        <taxon>Qipengyuania</taxon>
    </lineage>
</organism>
<dbReference type="SUPFAM" id="SSF46785">
    <property type="entry name" value="Winged helix' DNA-binding domain"/>
    <property type="match status" value="1"/>
</dbReference>
<comment type="caution">
    <text evidence="3">The sequence shown here is derived from an EMBL/GenBank/DDBJ whole genome shotgun (WGS) entry which is preliminary data.</text>
</comment>
<dbReference type="EMBL" id="WTYD01000001">
    <property type="protein sequence ID" value="MXO54140.1"/>
    <property type="molecule type" value="Genomic_DNA"/>
</dbReference>
<dbReference type="InterPro" id="IPR000835">
    <property type="entry name" value="HTH_MarR-typ"/>
</dbReference>
<keyword evidence="1" id="KW-1133">Transmembrane helix</keyword>
<reference evidence="3 4" key="1">
    <citation type="submission" date="2019-12" db="EMBL/GenBank/DDBJ databases">
        <title>Genomic-based taxomic classification of the family Erythrobacteraceae.</title>
        <authorList>
            <person name="Xu L."/>
        </authorList>
    </citation>
    <scope>NUCLEOTIDE SEQUENCE [LARGE SCALE GENOMIC DNA]</scope>
    <source>
        <strain evidence="3 4">JCM 17468</strain>
    </source>
</reference>
<feature type="transmembrane region" description="Helical" evidence="1">
    <location>
        <begin position="15"/>
        <end position="34"/>
    </location>
</feature>
<dbReference type="Gene3D" id="1.10.10.10">
    <property type="entry name" value="Winged helix-like DNA-binding domain superfamily/Winged helix DNA-binding domain"/>
    <property type="match status" value="1"/>
</dbReference>
<name>A0A844Y6B7_9SPHN</name>
<dbReference type="AlphaFoldDB" id="A0A844Y6B7"/>
<dbReference type="InterPro" id="IPR039422">
    <property type="entry name" value="MarR/SlyA-like"/>
</dbReference>
<dbReference type="Pfam" id="PF01047">
    <property type="entry name" value="MarR"/>
    <property type="match status" value="1"/>
</dbReference>
<keyword evidence="4" id="KW-1185">Reference proteome</keyword>
<keyword evidence="1" id="KW-0812">Transmembrane</keyword>
<evidence type="ECO:0000256" key="1">
    <source>
        <dbReference type="SAM" id="Phobius"/>
    </source>
</evidence>
<dbReference type="GO" id="GO:0006950">
    <property type="term" value="P:response to stress"/>
    <property type="evidence" value="ECO:0007669"/>
    <property type="project" value="TreeGrafter"/>
</dbReference>
<evidence type="ECO:0000313" key="3">
    <source>
        <dbReference type="EMBL" id="MXO54140.1"/>
    </source>
</evidence>
<accession>A0A844Y6B7</accession>
<feature type="domain" description="HTH marR-type" evidence="2">
    <location>
        <begin position="1"/>
        <end position="86"/>
    </location>
</feature>
<keyword evidence="1" id="KW-0472">Membrane</keyword>
<dbReference type="Proteomes" id="UP000430272">
    <property type="component" value="Unassembled WGS sequence"/>
</dbReference>
<protein>
    <submittedName>
        <fullName evidence="3">MarR family transcriptional regulator</fullName>
    </submittedName>
</protein>
<dbReference type="PANTHER" id="PTHR33164:SF106">
    <property type="entry name" value="TRANSCRIPTIONAL REGULATORY PROTEIN"/>
    <property type="match status" value="1"/>
</dbReference>
<dbReference type="PANTHER" id="PTHR33164">
    <property type="entry name" value="TRANSCRIPTIONAL REGULATOR, MARR FAMILY"/>
    <property type="match status" value="1"/>
</dbReference>
<evidence type="ECO:0000259" key="2">
    <source>
        <dbReference type="SMART" id="SM00347"/>
    </source>
</evidence>
<proteinExistence type="predicted"/>
<dbReference type="InterPro" id="IPR036388">
    <property type="entry name" value="WH-like_DNA-bd_sf"/>
</dbReference>
<dbReference type="GO" id="GO:0003700">
    <property type="term" value="F:DNA-binding transcription factor activity"/>
    <property type="evidence" value="ECO:0007669"/>
    <property type="project" value="InterPro"/>
</dbReference>
<gene>
    <name evidence="3" type="ORF">GRI47_09000</name>
</gene>
<evidence type="ECO:0000313" key="4">
    <source>
        <dbReference type="Proteomes" id="UP000430272"/>
    </source>
</evidence>
<sequence length="112" mass="12365">MEQLFLTGPMTAGELGTSLALTSGSVTALVGRLLKNKLVVRTRDEDDRRKVWITIAPDKADEFIAPYLNTIKGGSGVVKGFSKEDRQIAVRFLEAYYQASAIGTEDLRKTMR</sequence>